<dbReference type="PANTHER" id="PTHR34819">
    <property type="entry name" value="LARGE CYSTEINE-RICH PERIPLASMIC PROTEIN OMCB"/>
    <property type="match status" value="1"/>
</dbReference>
<feature type="domain" description="DUF11" evidence="2">
    <location>
        <begin position="872"/>
        <end position="984"/>
    </location>
</feature>
<dbReference type="Gene3D" id="2.60.40.1170">
    <property type="entry name" value="Mu homology domain, subdomain B"/>
    <property type="match status" value="3"/>
</dbReference>
<dbReference type="Gene3D" id="2.60.40.10">
    <property type="entry name" value="Immunoglobulins"/>
    <property type="match status" value="5"/>
</dbReference>
<dbReference type="PANTHER" id="PTHR34819:SF3">
    <property type="entry name" value="CELL SURFACE PROTEIN"/>
    <property type="match status" value="1"/>
</dbReference>
<reference evidence="3 4" key="1">
    <citation type="submission" date="2019-02" db="EMBL/GenBank/DDBJ databases">
        <title>Deep-cultivation of Planctomycetes and their phenomic and genomic characterization uncovers novel biology.</title>
        <authorList>
            <person name="Wiegand S."/>
            <person name="Jogler M."/>
            <person name="Boedeker C."/>
            <person name="Pinto D."/>
            <person name="Vollmers J."/>
            <person name="Rivas-Marin E."/>
            <person name="Kohn T."/>
            <person name="Peeters S.H."/>
            <person name="Heuer A."/>
            <person name="Rast P."/>
            <person name="Oberbeckmann S."/>
            <person name="Bunk B."/>
            <person name="Jeske O."/>
            <person name="Meyerdierks A."/>
            <person name="Storesund J.E."/>
            <person name="Kallscheuer N."/>
            <person name="Luecker S."/>
            <person name="Lage O.M."/>
            <person name="Pohl T."/>
            <person name="Merkel B.J."/>
            <person name="Hornburger P."/>
            <person name="Mueller R.-W."/>
            <person name="Bruemmer F."/>
            <person name="Labrenz M."/>
            <person name="Spormann A.M."/>
            <person name="Op den Camp H."/>
            <person name="Overmann J."/>
            <person name="Amann R."/>
            <person name="Jetten M.S.M."/>
            <person name="Mascher T."/>
            <person name="Medema M.H."/>
            <person name="Devos D.P."/>
            <person name="Kaster A.-K."/>
            <person name="Ovreas L."/>
            <person name="Rohde M."/>
            <person name="Galperin M.Y."/>
            <person name="Jogler C."/>
        </authorList>
    </citation>
    <scope>NUCLEOTIDE SEQUENCE [LARGE SCALE GENOMIC DNA]</scope>
    <source>
        <strain evidence="3 4">FF011L</strain>
    </source>
</reference>
<accession>A0A517MKX7</accession>
<feature type="domain" description="DUF11" evidence="2">
    <location>
        <begin position="1769"/>
        <end position="1878"/>
    </location>
</feature>
<dbReference type="RefSeq" id="WP_218932765.1">
    <property type="nucleotide sequence ID" value="NZ_CP036262.1"/>
</dbReference>
<name>A0A517MKX7_9BACT</name>
<dbReference type="KEGG" id="rml:FF011L_43300"/>
<gene>
    <name evidence="3" type="ORF">FF011L_43300</name>
</gene>
<feature type="domain" description="DUF11" evidence="2">
    <location>
        <begin position="744"/>
        <end position="855"/>
    </location>
</feature>
<dbReference type="Pfam" id="PF01345">
    <property type="entry name" value="DUF11"/>
    <property type="match status" value="12"/>
</dbReference>
<dbReference type="InterPro" id="IPR013783">
    <property type="entry name" value="Ig-like_fold"/>
</dbReference>
<evidence type="ECO:0000313" key="4">
    <source>
        <dbReference type="Proteomes" id="UP000320672"/>
    </source>
</evidence>
<feature type="compositionally biased region" description="Acidic residues" evidence="1">
    <location>
        <begin position="1614"/>
        <end position="1628"/>
    </location>
</feature>
<evidence type="ECO:0000256" key="1">
    <source>
        <dbReference type="SAM" id="MobiDB-lite"/>
    </source>
</evidence>
<protein>
    <recommendedName>
        <fullName evidence="2">DUF11 domain-containing protein</fullName>
    </recommendedName>
</protein>
<feature type="region of interest" description="Disordered" evidence="1">
    <location>
        <begin position="590"/>
        <end position="609"/>
    </location>
</feature>
<dbReference type="SUPFAM" id="SSF117074">
    <property type="entry name" value="Hypothetical protein PA1324"/>
    <property type="match status" value="1"/>
</dbReference>
<keyword evidence="4" id="KW-1185">Reference proteome</keyword>
<evidence type="ECO:0000313" key="3">
    <source>
        <dbReference type="EMBL" id="QDS95533.1"/>
    </source>
</evidence>
<dbReference type="NCBIfam" id="TIGR01451">
    <property type="entry name" value="B_ant_repeat"/>
    <property type="match status" value="12"/>
</dbReference>
<proteinExistence type="predicted"/>
<dbReference type="InterPro" id="IPR001434">
    <property type="entry name" value="OmcB-like_DUF11"/>
</dbReference>
<feature type="domain" description="DUF11" evidence="2">
    <location>
        <begin position="617"/>
        <end position="725"/>
    </location>
</feature>
<dbReference type="Proteomes" id="UP000320672">
    <property type="component" value="Chromosome"/>
</dbReference>
<feature type="region of interest" description="Disordered" evidence="1">
    <location>
        <begin position="460"/>
        <end position="481"/>
    </location>
</feature>
<feature type="domain" description="DUF11" evidence="2">
    <location>
        <begin position="1000"/>
        <end position="1105"/>
    </location>
</feature>
<evidence type="ECO:0000259" key="2">
    <source>
        <dbReference type="Pfam" id="PF01345"/>
    </source>
</evidence>
<feature type="region of interest" description="Disordered" evidence="1">
    <location>
        <begin position="1603"/>
        <end position="1628"/>
    </location>
</feature>
<organism evidence="3 4">
    <name type="scientific">Roseimaritima multifibrata</name>
    <dbReference type="NCBI Taxonomy" id="1930274"/>
    <lineage>
        <taxon>Bacteria</taxon>
        <taxon>Pseudomonadati</taxon>
        <taxon>Planctomycetota</taxon>
        <taxon>Planctomycetia</taxon>
        <taxon>Pirellulales</taxon>
        <taxon>Pirellulaceae</taxon>
        <taxon>Roseimaritima</taxon>
    </lineage>
</organism>
<dbReference type="Gene3D" id="2.60.40.740">
    <property type="match status" value="1"/>
</dbReference>
<dbReference type="InterPro" id="IPR047589">
    <property type="entry name" value="DUF11_rpt"/>
</dbReference>
<feature type="domain" description="DUF11" evidence="2">
    <location>
        <begin position="1385"/>
        <end position="1495"/>
    </location>
</feature>
<sequence>MSSWSARRRKVLAAFVKSDANAHSRQRRFQPRLELLEDRRLLAAAVDLAVLQGRVFDDVSNNGYTAGEEIAGATLQLYRDNGDGIFQPSGGDSLVGSDTTDANGLYEFSDLTAGGYFVLQPAQPALGLLQSESPLITVSAEAVKGQIRTTIDSFDQTSQEVIDTIQDDVPVTSSVAAPEVIGGERDMYVNKTSVNGAVQLNVDNPLLPDQLTFDSVTTGAGERRITWDGVDGDALSVNDTGLANVDLTANAVGVQLQIRADQAGGNVIVRLYSDDGVAGTATRYSSATLPIPLTQQNFLSAELIRFSDFVATSGGGADFTDVTAIEMEITAGADVNGAAELVGTVGTTVFTQDFANYEEADLSLTKTVDNATPNVSQEVTFTVQVDNAGPDSATGVEVTDALPAGITFRRFSTANGTYDSATGIWTIGTIASGDSATITITGVVDNAGRKVNTAQVTAANEFDADSSPANSLPGEDDQASVNVDPQTIDLSVAKTIDNERPNIGDNVTFLVTLSNAGPQTATGIAVRDLLPTGLALVSATESAGSYNEGSGVWTLASLESGDDQTLTMVATVQANGSLVNTAEVIAADQFDVDSTPNNADAEEDDQASAGLTTPTADLSLTKTASNLTPNVDESVTFTLTVSNAGPDAASGVTVTDQLPAGFTLVSVSDADAYDQATGVWTVGNIAVGVPRILVLTATVDSPGTLINSAQVSASQQQDPDSTPNDNLPDDDDQDSVTIDVPAIDLSLTKTVDNARPNLGDEVVFTIRANNAGPDVATDVIVLDSLPAGYAFAGESTTSGTYTEANGNWAIPTIAVGDTAVLEVRATVVNATPGVNTAEVIAAGQYDTDSSPNNGDSTEDDQASVGLQLATADLSLTKTVSAATPDVGEEVTFTIQVRNSGPDAATNIEIEDILPAGLAFVSDTATLGSYDEVQGIWSLENLPFNGDATLQVVATVEAAGTLVNTAEVVAVDQQDPDSTPNDGNSTDDDFASVDVNGQQIDLSVTKTVSDSLPNVGDSITYLITVRNDGPSTATGVVLLDRLPSGVVLTDQQASAGSYVSSTGLWSVASIEPGDEETLELTVRVDRLLNELVNRVQVQAADQPDLDSVPGDSVVGDDDLAEVSIRTQVADLSLTKTVSESAPNVGDVVRFQIELSNDGPDNATSIVVADNLPAGLEYFSHSTSAGDFDPVSGEWTIDLLTDGGTVSLFIDATVVDNQPSTNVTQVIAVDQVDSDSTPNDNVGSDDDYASARVTPPVIDLSLTKSVAESRVPIGGEVSFTLTVRNDGPDDASGVSVRDELPTGLAYVSSNAEQGGYNSGTGIWEVGDLAAGEAVTLEIIASLTLFETLTNQAEVLAANEFDSDSQPGDGVEADDDFAAVDVIPASSDLSLTKTVDNSAPNVGGEVLYTITLANAGPDSAAEIQVQDQLPPELTFVDFTASVGDYDSATGIWQVPELANGASATLQIRATVQGNQAVSNSAEVIASNQFDPDSVPADNDPDQDDYADVTLTPQLVDLALTKIVDEERPNVGDVIAYSLELSNAGPSTATGVEVTDLLPAGVTFESVQIGQGQYNAQTGIWTVGSVAANETATLVISARVGEISGATNSAEVTKSDQPDIDSDPDNQDTTEDDWASVDFRTQMADLELQKSVDNATPDREAQVQFLLELTNSGPDTAEQIAVQDRLPADLQFESASASVGDYSAQTGMWTVASLASGETATLVITATVLTASPVVNTAEVTSVLQFDPDSTPGNGLIGEDDLGSVTITPPVVDLSVSAAVDNDSPLEGDVITMTFDVSNAGPIDATGVVVAVPFPDGMTLVSSDPGSGTYDPATGVWTVGDIAAGQTKQLVLMAQVDERGIKTIQVEVISADQFDIDSVPGNGVDSEDDQVELLIRAPRLLSKRLFMSRS</sequence>
<feature type="domain" description="DUF11" evidence="2">
    <location>
        <begin position="361"/>
        <end position="467"/>
    </location>
</feature>
<feature type="domain" description="DUF11" evidence="2">
    <location>
        <begin position="489"/>
        <end position="601"/>
    </location>
</feature>
<feature type="domain" description="DUF11" evidence="2">
    <location>
        <begin position="1513"/>
        <end position="1624"/>
    </location>
</feature>
<feature type="region of interest" description="Disordered" evidence="1">
    <location>
        <begin position="709"/>
        <end position="735"/>
    </location>
</feature>
<dbReference type="EMBL" id="CP036262">
    <property type="protein sequence ID" value="QDS95533.1"/>
    <property type="molecule type" value="Genomic_DNA"/>
</dbReference>
<feature type="domain" description="DUF11" evidence="2">
    <location>
        <begin position="1257"/>
        <end position="1363"/>
    </location>
</feature>
<dbReference type="InterPro" id="IPR051172">
    <property type="entry name" value="Chlamydia_OmcB"/>
</dbReference>
<dbReference type="Gene3D" id="2.60.40.3080">
    <property type="match status" value="4"/>
</dbReference>
<feature type="domain" description="DUF11" evidence="2">
    <location>
        <begin position="1129"/>
        <end position="1241"/>
    </location>
</feature>
<feature type="domain" description="DUF11" evidence="2">
    <location>
        <begin position="1641"/>
        <end position="1747"/>
    </location>
</feature>